<name>W6N266_CLOTY</name>
<dbReference type="EMBL" id="CBXI010000007">
    <property type="protein sequence ID" value="CDL90433.1"/>
    <property type="molecule type" value="Genomic_DNA"/>
</dbReference>
<dbReference type="Proteomes" id="UP000019482">
    <property type="component" value="Unassembled WGS sequence"/>
</dbReference>
<evidence type="ECO:0000313" key="1">
    <source>
        <dbReference type="EMBL" id="CDL90433.1"/>
    </source>
</evidence>
<evidence type="ECO:0000313" key="2">
    <source>
        <dbReference type="Proteomes" id="UP000019482"/>
    </source>
</evidence>
<accession>W6N266</accession>
<gene>
    <name evidence="1" type="ORF">CTDIVETGP_0503</name>
</gene>
<keyword evidence="2" id="KW-1185">Reference proteome</keyword>
<dbReference type="AlphaFoldDB" id="W6N266"/>
<organism evidence="1 2">
    <name type="scientific">Clostridium tyrobutyricum DIVETGP</name>
    <dbReference type="NCBI Taxonomy" id="1408889"/>
    <lineage>
        <taxon>Bacteria</taxon>
        <taxon>Bacillati</taxon>
        <taxon>Bacillota</taxon>
        <taxon>Clostridia</taxon>
        <taxon>Eubacteriales</taxon>
        <taxon>Clostridiaceae</taxon>
        <taxon>Clostridium</taxon>
    </lineage>
</organism>
<comment type="caution">
    <text evidence="1">The sequence shown here is derived from an EMBL/GenBank/DDBJ whole genome shotgun (WGS) entry which is preliminary data.</text>
</comment>
<protein>
    <submittedName>
        <fullName evidence="1">Uncharacterized protein</fullName>
    </submittedName>
</protein>
<reference evidence="1 2" key="1">
    <citation type="journal article" date="2015" name="Genome Announc.">
        <title>Draft Genome Sequence of Clostridium tyrobutyricum Strain DIVETGP, Isolated from Cow's Milk for Grana Padano Production.</title>
        <authorList>
            <person name="Soggiu A."/>
            <person name="Piras C."/>
            <person name="Gaiarsa S."/>
            <person name="Sassera D."/>
            <person name="Roncada P."/>
            <person name="Bendixen E."/>
            <person name="Brasca M."/>
            <person name="Bonizzi L."/>
        </authorList>
    </citation>
    <scope>NUCLEOTIDE SEQUENCE [LARGE SCALE GENOMIC DNA]</scope>
    <source>
        <strain evidence="1 2">DIVETGP</strain>
    </source>
</reference>
<proteinExistence type="predicted"/>
<sequence>MIPMEDMEVEHFQGKIQPRLTDQGLMQQDGWQRILWQQVYEKSLINK</sequence>